<name>A0A7R9PAP3_TIMCA</name>
<organism evidence="1">
    <name type="scientific">Timema californicum</name>
    <name type="common">California timema</name>
    <name type="synonym">Walking stick</name>
    <dbReference type="NCBI Taxonomy" id="61474"/>
    <lineage>
        <taxon>Eukaryota</taxon>
        <taxon>Metazoa</taxon>
        <taxon>Ecdysozoa</taxon>
        <taxon>Arthropoda</taxon>
        <taxon>Hexapoda</taxon>
        <taxon>Insecta</taxon>
        <taxon>Pterygota</taxon>
        <taxon>Neoptera</taxon>
        <taxon>Polyneoptera</taxon>
        <taxon>Phasmatodea</taxon>
        <taxon>Timematodea</taxon>
        <taxon>Timematoidea</taxon>
        <taxon>Timematidae</taxon>
        <taxon>Timema</taxon>
    </lineage>
</organism>
<dbReference type="EMBL" id="OE183626">
    <property type="protein sequence ID" value="CAD7575851.1"/>
    <property type="molecule type" value="Genomic_DNA"/>
</dbReference>
<proteinExistence type="predicted"/>
<reference evidence="1" key="1">
    <citation type="submission" date="2020-11" db="EMBL/GenBank/DDBJ databases">
        <authorList>
            <person name="Tran Van P."/>
        </authorList>
    </citation>
    <scope>NUCLEOTIDE SEQUENCE</scope>
</reference>
<sequence>MRRSTVTINHSKELPLAQGIKFDDHILSACCHRPTHREDKPALKCRAQQLEYPPPLFCVWEVAHSRESHSIVRSTRTGVLGSLDARCNAGEHTNSNDGLDSTLSLEV</sequence>
<gene>
    <name evidence="1" type="ORF">TCMB3V08_LOCUS8429</name>
</gene>
<protein>
    <submittedName>
        <fullName evidence="1">(California timema) hypothetical protein</fullName>
    </submittedName>
</protein>
<evidence type="ECO:0000313" key="1">
    <source>
        <dbReference type="EMBL" id="CAD7575851.1"/>
    </source>
</evidence>
<dbReference type="AlphaFoldDB" id="A0A7R9PAP3"/>
<accession>A0A7R9PAP3</accession>